<proteinExistence type="predicted"/>
<dbReference type="InterPro" id="IPR036010">
    <property type="entry name" value="2Fe-2S_ferredoxin-like_sf"/>
</dbReference>
<dbReference type="InterPro" id="IPR036884">
    <property type="entry name" value="2Fe-2S-bd_dom_sf"/>
</dbReference>
<dbReference type="GO" id="GO:0016491">
    <property type="term" value="F:oxidoreductase activity"/>
    <property type="evidence" value="ECO:0007669"/>
    <property type="project" value="UniProtKB-KW"/>
</dbReference>
<evidence type="ECO:0000256" key="2">
    <source>
        <dbReference type="ARBA" id="ARBA00022723"/>
    </source>
</evidence>
<dbReference type="SUPFAM" id="SSF47741">
    <property type="entry name" value="CO dehydrogenase ISP C-domain like"/>
    <property type="match status" value="1"/>
</dbReference>
<feature type="compositionally biased region" description="Basic and acidic residues" evidence="6">
    <location>
        <begin position="279"/>
        <end position="294"/>
    </location>
</feature>
<evidence type="ECO:0000256" key="1">
    <source>
        <dbReference type="ARBA" id="ARBA00022714"/>
    </source>
</evidence>
<evidence type="ECO:0000256" key="4">
    <source>
        <dbReference type="ARBA" id="ARBA00023004"/>
    </source>
</evidence>
<dbReference type="EMBL" id="FZQB01000005">
    <property type="protein sequence ID" value="SNT73412.1"/>
    <property type="molecule type" value="Genomic_DNA"/>
</dbReference>
<dbReference type="InterPro" id="IPR051452">
    <property type="entry name" value="Diverse_Oxidoreductases"/>
</dbReference>
<dbReference type="RefSeq" id="WP_089343963.1">
    <property type="nucleotide sequence ID" value="NZ_CP067132.1"/>
</dbReference>
<dbReference type="PANTHER" id="PTHR44379:SF8">
    <property type="entry name" value="XANTHINE DEHYDROGENASE IRON-SULFUR-BINDING SUBUNIT XDHC-RELATED"/>
    <property type="match status" value="1"/>
</dbReference>
<dbReference type="SUPFAM" id="SSF55961">
    <property type="entry name" value="Bet v1-like"/>
    <property type="match status" value="1"/>
</dbReference>
<dbReference type="InterPro" id="IPR002888">
    <property type="entry name" value="2Fe-2S-bd"/>
</dbReference>
<evidence type="ECO:0000313" key="8">
    <source>
        <dbReference type="EMBL" id="SNT73412.1"/>
    </source>
</evidence>
<dbReference type="InterPro" id="IPR010419">
    <property type="entry name" value="CO_DH_gsu"/>
</dbReference>
<keyword evidence="5" id="KW-0411">Iron-sulfur</keyword>
<sequence length="386" mass="41135">MSLSQTDTPRPVALHLTVNGTPADVLVPPRMQLAEILRDRLNLTATHLACEQGVCGACTVMMDGKPVRSCLTFATDCEGRHVETLEGWHGDELMDRLRAAFTRNHALQCGFCTPGMLATARDLVERLPDADETRIRNELSGNLCRCTGYVGIVAAISQVIGERDAAGIAPSGAPRLPTPAPAAFAPFTPRAEAAPAQPAAPMGSASVEDGWTVVRRRVALNHPPAAVWAHFADLPEVARCLPGAEILAIEGQHFTGHVGVRFGPISARFEGEGEFLADDSSREGRVTGRGKDRGGQSNVEGALGFVVTQGSSPDSSNVDVSFRFRIEGMLGQFNRPELVNGLVDYILGEFIANCDAVLSGGEVRAAKGVSLWAVLRSIIAGFFRRS</sequence>
<dbReference type="Proteomes" id="UP000198307">
    <property type="component" value="Unassembled WGS sequence"/>
</dbReference>
<evidence type="ECO:0000256" key="5">
    <source>
        <dbReference type="ARBA" id="ARBA00023014"/>
    </source>
</evidence>
<keyword evidence="4" id="KW-0408">Iron</keyword>
<dbReference type="InterPro" id="IPR001041">
    <property type="entry name" value="2Fe-2S_ferredoxin-type"/>
</dbReference>
<keyword evidence="9" id="KW-1185">Reference proteome</keyword>
<dbReference type="Gene3D" id="3.30.530.20">
    <property type="match status" value="1"/>
</dbReference>
<keyword evidence="2" id="KW-0479">Metal-binding</keyword>
<organism evidence="8 9">
    <name type="scientific">Paracoccus seriniphilus</name>
    <dbReference type="NCBI Taxonomy" id="184748"/>
    <lineage>
        <taxon>Bacteria</taxon>
        <taxon>Pseudomonadati</taxon>
        <taxon>Pseudomonadota</taxon>
        <taxon>Alphaproteobacteria</taxon>
        <taxon>Rhodobacterales</taxon>
        <taxon>Paracoccaceae</taxon>
        <taxon>Paracoccus</taxon>
    </lineage>
</organism>
<dbReference type="FunFam" id="3.10.20.30:FF:000020">
    <property type="entry name" value="Xanthine dehydrogenase iron-sulfur subunit"/>
    <property type="match status" value="1"/>
</dbReference>
<dbReference type="PROSITE" id="PS00197">
    <property type="entry name" value="2FE2S_FER_1"/>
    <property type="match status" value="1"/>
</dbReference>
<dbReference type="PROSITE" id="PS51085">
    <property type="entry name" value="2FE2S_FER_2"/>
    <property type="match status" value="1"/>
</dbReference>
<dbReference type="CDD" id="cd00207">
    <property type="entry name" value="fer2"/>
    <property type="match status" value="1"/>
</dbReference>
<dbReference type="PANTHER" id="PTHR44379">
    <property type="entry name" value="OXIDOREDUCTASE WITH IRON-SULFUR SUBUNIT"/>
    <property type="match status" value="1"/>
</dbReference>
<name>A0A239PU23_9RHOB</name>
<dbReference type="Pfam" id="PF06240">
    <property type="entry name" value="COXG"/>
    <property type="match status" value="1"/>
</dbReference>
<dbReference type="Pfam" id="PF00111">
    <property type="entry name" value="Fer2"/>
    <property type="match status" value="1"/>
</dbReference>
<gene>
    <name evidence="8" type="ORF">SAMN05444959_10514</name>
</gene>
<feature type="region of interest" description="Disordered" evidence="6">
    <location>
        <begin position="278"/>
        <end position="297"/>
    </location>
</feature>
<dbReference type="GO" id="GO:0051537">
    <property type="term" value="F:2 iron, 2 sulfur cluster binding"/>
    <property type="evidence" value="ECO:0007669"/>
    <property type="project" value="UniProtKB-KW"/>
</dbReference>
<dbReference type="Gene3D" id="3.10.20.30">
    <property type="match status" value="1"/>
</dbReference>
<dbReference type="InterPro" id="IPR006058">
    <property type="entry name" value="2Fe2S_fd_BS"/>
</dbReference>
<protein>
    <submittedName>
        <fullName evidence="8">Carbon-monoxide dehydrogenase small subunit</fullName>
    </submittedName>
</protein>
<dbReference type="InterPro" id="IPR023393">
    <property type="entry name" value="START-like_dom_sf"/>
</dbReference>
<dbReference type="OrthoDB" id="8417304at2"/>
<dbReference type="Gene3D" id="1.10.150.120">
    <property type="entry name" value="[2Fe-2S]-binding domain"/>
    <property type="match status" value="1"/>
</dbReference>
<evidence type="ECO:0000313" key="9">
    <source>
        <dbReference type="Proteomes" id="UP000198307"/>
    </source>
</evidence>
<keyword evidence="3" id="KW-0560">Oxidoreductase</keyword>
<dbReference type="AlphaFoldDB" id="A0A239PU23"/>
<feature type="domain" description="2Fe-2S ferredoxin-type" evidence="7">
    <location>
        <begin position="12"/>
        <end position="88"/>
    </location>
</feature>
<accession>A0A239PU23</accession>
<reference evidence="8 9" key="1">
    <citation type="submission" date="2017-07" db="EMBL/GenBank/DDBJ databases">
        <authorList>
            <person name="Sun Z.S."/>
            <person name="Albrecht U."/>
            <person name="Echele G."/>
            <person name="Lee C.C."/>
        </authorList>
    </citation>
    <scope>NUCLEOTIDE SEQUENCE [LARGE SCALE GENOMIC DNA]</scope>
    <source>
        <strain evidence="8 9">DSM 14827</strain>
    </source>
</reference>
<keyword evidence="1" id="KW-0001">2Fe-2S</keyword>
<evidence type="ECO:0000259" key="7">
    <source>
        <dbReference type="PROSITE" id="PS51085"/>
    </source>
</evidence>
<dbReference type="SUPFAM" id="SSF54292">
    <property type="entry name" value="2Fe-2S ferredoxin-like"/>
    <property type="match status" value="1"/>
</dbReference>
<evidence type="ECO:0000256" key="6">
    <source>
        <dbReference type="SAM" id="MobiDB-lite"/>
    </source>
</evidence>
<dbReference type="Pfam" id="PF01799">
    <property type="entry name" value="Fer2_2"/>
    <property type="match status" value="1"/>
</dbReference>
<dbReference type="InterPro" id="IPR012675">
    <property type="entry name" value="Beta-grasp_dom_sf"/>
</dbReference>
<dbReference type="GO" id="GO:0046872">
    <property type="term" value="F:metal ion binding"/>
    <property type="evidence" value="ECO:0007669"/>
    <property type="project" value="UniProtKB-KW"/>
</dbReference>
<evidence type="ECO:0000256" key="3">
    <source>
        <dbReference type="ARBA" id="ARBA00023002"/>
    </source>
</evidence>